<proteinExistence type="predicted"/>
<dbReference type="RefSeq" id="WP_270075559.1">
    <property type="nucleotide sequence ID" value="NZ_CP115174.1"/>
</dbReference>
<dbReference type="Proteomes" id="UP001210865">
    <property type="component" value="Chromosome"/>
</dbReference>
<sequence length="338" mass="37006">MATGVFLTIDTEFTWRAHRDGASWLDNYARSIEPGGVGIAYQLATLAKHGLKACFFVDPLPALLFGIEPIRRIVGSIQEAGQEVQLHAHPMWLQADRRGGRRAEQRADQRADQRAEQGVAPQQPIRFEMTQFPEDEQRGLILRAAELLRQAGAPDPSAFRAGSFAANADTLRAVRRAGLRIDSSHNGSLMPWPCETGFPASAVAPLSAGPIVEVPVGLLDEGGGRLRHLQIGAVSLAEMRAALIHAEAEGSPLATLVGHSFELATRDGERANDIVRHRFDGLCGWLATMRDRFPTRFAAELIDVRLDVPATPCPISYATKLGRVAVQGWSNLRYERRL</sequence>
<feature type="region of interest" description="Disordered" evidence="1">
    <location>
        <begin position="97"/>
        <end position="120"/>
    </location>
</feature>
<dbReference type="EMBL" id="CP115174">
    <property type="protein sequence ID" value="WBO20909.1"/>
    <property type="molecule type" value="Genomic_DNA"/>
</dbReference>
<protein>
    <submittedName>
        <fullName evidence="2">Polysaccharide deacetylase</fullName>
    </submittedName>
</protein>
<feature type="compositionally biased region" description="Basic and acidic residues" evidence="1">
    <location>
        <begin position="97"/>
        <end position="115"/>
    </location>
</feature>
<keyword evidence="3" id="KW-1185">Reference proteome</keyword>
<evidence type="ECO:0000313" key="3">
    <source>
        <dbReference type="Proteomes" id="UP001210865"/>
    </source>
</evidence>
<accession>A0ABY7NLW6</accession>
<evidence type="ECO:0000313" key="2">
    <source>
        <dbReference type="EMBL" id="WBO20909.1"/>
    </source>
</evidence>
<dbReference type="InterPro" id="IPR011330">
    <property type="entry name" value="Glyco_hydro/deAcase_b/a-brl"/>
</dbReference>
<dbReference type="SUPFAM" id="SSF88713">
    <property type="entry name" value="Glycoside hydrolase/deacetylase"/>
    <property type="match status" value="1"/>
</dbReference>
<organism evidence="2 3">
    <name type="scientific">Sphingomonas abietis</name>
    <dbReference type="NCBI Taxonomy" id="3012344"/>
    <lineage>
        <taxon>Bacteria</taxon>
        <taxon>Pseudomonadati</taxon>
        <taxon>Pseudomonadota</taxon>
        <taxon>Alphaproteobacteria</taxon>
        <taxon>Sphingomonadales</taxon>
        <taxon>Sphingomonadaceae</taxon>
        <taxon>Sphingomonas</taxon>
    </lineage>
</organism>
<dbReference type="Gene3D" id="3.20.20.370">
    <property type="entry name" value="Glycoside hydrolase/deacetylase"/>
    <property type="match status" value="1"/>
</dbReference>
<gene>
    <name evidence="2" type="ORF">PBT88_11875</name>
</gene>
<evidence type="ECO:0000256" key="1">
    <source>
        <dbReference type="SAM" id="MobiDB-lite"/>
    </source>
</evidence>
<name>A0ABY7NLW6_9SPHN</name>
<reference evidence="2 3" key="1">
    <citation type="submission" date="2022-12" db="EMBL/GenBank/DDBJ databases">
        <title>Sphingomonas abieness sp. nov., an endophytic bacterium isolated from Abies koreana.</title>
        <authorList>
            <person name="Jiang L."/>
            <person name="Lee J."/>
        </authorList>
    </citation>
    <scope>NUCLEOTIDE SEQUENCE [LARGE SCALE GENOMIC DNA]</scope>
    <source>
        <strain evidence="3">PAMB 00755</strain>
    </source>
</reference>